<reference evidence="2" key="1">
    <citation type="journal article" date="2022" name="bioRxiv">
        <title>Sequencing and chromosome-scale assembly of the giantPleurodeles waltlgenome.</title>
        <authorList>
            <person name="Brown T."/>
            <person name="Elewa A."/>
            <person name="Iarovenko S."/>
            <person name="Subramanian E."/>
            <person name="Araus A.J."/>
            <person name="Petzold A."/>
            <person name="Susuki M."/>
            <person name="Suzuki K.-i.T."/>
            <person name="Hayashi T."/>
            <person name="Toyoda A."/>
            <person name="Oliveira C."/>
            <person name="Osipova E."/>
            <person name="Leigh N.D."/>
            <person name="Simon A."/>
            <person name="Yun M.H."/>
        </authorList>
    </citation>
    <scope>NUCLEOTIDE SEQUENCE</scope>
    <source>
        <strain evidence="2">20211129_DDA</strain>
        <tissue evidence="2">Liver</tissue>
    </source>
</reference>
<dbReference type="Proteomes" id="UP001066276">
    <property type="component" value="Chromosome 6"/>
</dbReference>
<comment type="caution">
    <text evidence="2">The sequence shown here is derived from an EMBL/GenBank/DDBJ whole genome shotgun (WGS) entry which is preliminary data.</text>
</comment>
<gene>
    <name evidence="2" type="ORF">NDU88_001618</name>
</gene>
<name>A0AAV7Q4D1_PLEWA</name>
<feature type="region of interest" description="Disordered" evidence="1">
    <location>
        <begin position="1"/>
        <end position="31"/>
    </location>
</feature>
<evidence type="ECO:0000313" key="3">
    <source>
        <dbReference type="Proteomes" id="UP001066276"/>
    </source>
</evidence>
<keyword evidence="3" id="KW-1185">Reference proteome</keyword>
<organism evidence="2 3">
    <name type="scientific">Pleurodeles waltl</name>
    <name type="common">Iberian ribbed newt</name>
    <dbReference type="NCBI Taxonomy" id="8319"/>
    <lineage>
        <taxon>Eukaryota</taxon>
        <taxon>Metazoa</taxon>
        <taxon>Chordata</taxon>
        <taxon>Craniata</taxon>
        <taxon>Vertebrata</taxon>
        <taxon>Euteleostomi</taxon>
        <taxon>Amphibia</taxon>
        <taxon>Batrachia</taxon>
        <taxon>Caudata</taxon>
        <taxon>Salamandroidea</taxon>
        <taxon>Salamandridae</taxon>
        <taxon>Pleurodelinae</taxon>
        <taxon>Pleurodeles</taxon>
    </lineage>
</organism>
<sequence length="76" mass="8472">MSLGHSLSISNELSLRRSQHKMSRGRLGENHTLQRDLTETYMVVVVGTGTAKGDATVLRKVTYYLSDDKALCKRCS</sequence>
<evidence type="ECO:0000256" key="1">
    <source>
        <dbReference type="SAM" id="MobiDB-lite"/>
    </source>
</evidence>
<feature type="compositionally biased region" description="Polar residues" evidence="1">
    <location>
        <begin position="1"/>
        <end position="13"/>
    </location>
</feature>
<evidence type="ECO:0000313" key="2">
    <source>
        <dbReference type="EMBL" id="KAJ1135173.1"/>
    </source>
</evidence>
<dbReference type="AlphaFoldDB" id="A0AAV7Q4D1"/>
<proteinExistence type="predicted"/>
<protein>
    <submittedName>
        <fullName evidence="2">Uncharacterized protein</fullName>
    </submittedName>
</protein>
<dbReference type="EMBL" id="JANPWB010000010">
    <property type="protein sequence ID" value="KAJ1135173.1"/>
    <property type="molecule type" value="Genomic_DNA"/>
</dbReference>
<accession>A0AAV7Q4D1</accession>